<keyword evidence="4" id="KW-0233">DNA recombination</keyword>
<dbReference type="SUPFAM" id="SSF56349">
    <property type="entry name" value="DNA breaking-rejoining enzymes"/>
    <property type="match status" value="1"/>
</dbReference>
<dbReference type="InterPro" id="IPR011010">
    <property type="entry name" value="DNA_brk_join_enz"/>
</dbReference>
<feature type="domain" description="Core-binding (CB)" evidence="7">
    <location>
        <begin position="82"/>
        <end position="164"/>
    </location>
</feature>
<evidence type="ECO:0000313" key="8">
    <source>
        <dbReference type="EMBL" id="MEE2061240.1"/>
    </source>
</evidence>
<comment type="caution">
    <text evidence="8">The sequence shown here is derived from an EMBL/GenBank/DDBJ whole genome shotgun (WGS) entry which is preliminary data.</text>
</comment>
<dbReference type="Gene3D" id="1.10.443.10">
    <property type="entry name" value="Intergrase catalytic core"/>
    <property type="match status" value="1"/>
</dbReference>
<evidence type="ECO:0000256" key="2">
    <source>
        <dbReference type="ARBA" id="ARBA00022908"/>
    </source>
</evidence>
<dbReference type="InterPro" id="IPR010998">
    <property type="entry name" value="Integrase_recombinase_N"/>
</dbReference>
<dbReference type="PANTHER" id="PTHR30349">
    <property type="entry name" value="PHAGE INTEGRASE-RELATED"/>
    <property type="match status" value="1"/>
</dbReference>
<keyword evidence="3 5" id="KW-0238">DNA-binding</keyword>
<dbReference type="InterPro" id="IPR004107">
    <property type="entry name" value="Integrase_SAM-like_N"/>
</dbReference>
<dbReference type="Pfam" id="PF00589">
    <property type="entry name" value="Phage_integrase"/>
    <property type="match status" value="1"/>
</dbReference>
<dbReference type="PANTHER" id="PTHR30349:SF41">
    <property type="entry name" value="INTEGRASE_RECOMBINASE PROTEIN MJ0367-RELATED"/>
    <property type="match status" value="1"/>
</dbReference>
<accession>A0ABU7LIA6</accession>
<dbReference type="PROSITE" id="PS51898">
    <property type="entry name" value="TYR_RECOMBINASE"/>
    <property type="match status" value="1"/>
</dbReference>
<dbReference type="InterPro" id="IPR013762">
    <property type="entry name" value="Integrase-like_cat_sf"/>
</dbReference>
<dbReference type="PROSITE" id="PS51900">
    <property type="entry name" value="CB"/>
    <property type="match status" value="1"/>
</dbReference>
<name>A0ABU7LIA6_9NOCA</name>
<dbReference type="CDD" id="cd01189">
    <property type="entry name" value="INT_ICEBs1_C_like"/>
    <property type="match status" value="1"/>
</dbReference>
<organism evidence="8 9">
    <name type="scientific">Rhodococcus artemisiae</name>
    <dbReference type="NCBI Taxonomy" id="714159"/>
    <lineage>
        <taxon>Bacteria</taxon>
        <taxon>Bacillati</taxon>
        <taxon>Actinomycetota</taxon>
        <taxon>Actinomycetes</taxon>
        <taxon>Mycobacteriales</taxon>
        <taxon>Nocardiaceae</taxon>
        <taxon>Rhodococcus</taxon>
    </lineage>
</organism>
<evidence type="ECO:0000259" key="6">
    <source>
        <dbReference type="PROSITE" id="PS51898"/>
    </source>
</evidence>
<proteinExistence type="inferred from homology"/>
<dbReference type="InterPro" id="IPR002104">
    <property type="entry name" value="Integrase_catalytic"/>
</dbReference>
<sequence length="413" mass="46288">MKGRIYRRCHCVDHNRRPLGTNCPQLADDKHGTWSFAVDLPSLDGKRKTMRRGGFATKREAQAELKKVHERVDSSVKTDDRETVAQYLIKWLGEKRHTLKPRTLFGYSEFVHKRINPHIGTIKLEQLRHEHVVRLVDTLIEEGRGPSTIKSVLAVLRSALSDAVRHKRLTHNAAQHVQPPAYRAPERQPWTAAQAAQFLDHIHGDRLAPLFEVLIGTGLRRGEVLALQWEDVDLDNRILRVRRSVTDVKGKLVIGAPKTKASAGWVGLSTRMVAVFERQRANQGAERAMWGEAYEDNDLVFARENGAMLRPEYVLKRFHALSETAGLPLVRLHDLRHLAASLMLQNGVPLPLVSKTLRHSQVSITADLYGHLSPEAAHAAADALGGVLDAAAAELRSERAARRATDLRPESMV</sequence>
<dbReference type="RefSeq" id="WP_330136413.1">
    <property type="nucleotide sequence ID" value="NZ_JAUTXY010000017.1"/>
</dbReference>
<dbReference type="Proteomes" id="UP001336020">
    <property type="component" value="Unassembled WGS sequence"/>
</dbReference>
<dbReference type="EMBL" id="JAUTXY010000017">
    <property type="protein sequence ID" value="MEE2061240.1"/>
    <property type="molecule type" value="Genomic_DNA"/>
</dbReference>
<dbReference type="Pfam" id="PF14659">
    <property type="entry name" value="Phage_int_SAM_3"/>
    <property type="match status" value="1"/>
</dbReference>
<dbReference type="InterPro" id="IPR044068">
    <property type="entry name" value="CB"/>
</dbReference>
<dbReference type="InterPro" id="IPR050090">
    <property type="entry name" value="Tyrosine_recombinase_XerCD"/>
</dbReference>
<evidence type="ECO:0000256" key="5">
    <source>
        <dbReference type="PROSITE-ProRule" id="PRU01248"/>
    </source>
</evidence>
<evidence type="ECO:0000256" key="3">
    <source>
        <dbReference type="ARBA" id="ARBA00023125"/>
    </source>
</evidence>
<keyword evidence="2" id="KW-0229">DNA integration</keyword>
<evidence type="ECO:0000256" key="1">
    <source>
        <dbReference type="ARBA" id="ARBA00008857"/>
    </source>
</evidence>
<keyword evidence="9" id="KW-1185">Reference proteome</keyword>
<protein>
    <submittedName>
        <fullName evidence="8">Tyrosine-type recombinase/integrase</fullName>
    </submittedName>
</protein>
<evidence type="ECO:0000313" key="9">
    <source>
        <dbReference type="Proteomes" id="UP001336020"/>
    </source>
</evidence>
<feature type="domain" description="Tyr recombinase" evidence="6">
    <location>
        <begin position="185"/>
        <end position="382"/>
    </location>
</feature>
<evidence type="ECO:0000256" key="4">
    <source>
        <dbReference type="ARBA" id="ARBA00023172"/>
    </source>
</evidence>
<reference evidence="8 9" key="1">
    <citation type="submission" date="2023-07" db="EMBL/GenBank/DDBJ databases">
        <authorList>
            <person name="Girao M."/>
            <person name="Carvalho M.F."/>
        </authorList>
    </citation>
    <scope>NUCLEOTIDE SEQUENCE [LARGE SCALE GENOMIC DNA]</scope>
    <source>
        <strain evidence="8 9">YIM65754</strain>
    </source>
</reference>
<gene>
    <name evidence="8" type="ORF">Q7514_27310</name>
</gene>
<dbReference type="Pfam" id="PF14657">
    <property type="entry name" value="Arm-DNA-bind_4"/>
    <property type="match status" value="1"/>
</dbReference>
<dbReference type="Gene3D" id="1.10.150.130">
    <property type="match status" value="1"/>
</dbReference>
<dbReference type="InterPro" id="IPR028259">
    <property type="entry name" value="AP2-like_int_N"/>
</dbReference>
<evidence type="ECO:0000259" key="7">
    <source>
        <dbReference type="PROSITE" id="PS51900"/>
    </source>
</evidence>
<comment type="similarity">
    <text evidence="1">Belongs to the 'phage' integrase family.</text>
</comment>